<sequence length="82" mass="9495">MLSRSGREAGAILLAAYQLGCRYDAWQEHFKYEFWLNALAQCGKTLADFLQPLPTNKELPWDNIDTLVPKSYLLKEYEKALQ</sequence>
<protein>
    <submittedName>
        <fullName evidence="1">B12-binding domain-containing radical SAM protein</fullName>
    </submittedName>
</protein>
<comment type="caution">
    <text evidence="1">The sequence shown here is derived from an EMBL/GenBank/DDBJ whole genome shotgun (WGS) entry which is preliminary data.</text>
</comment>
<dbReference type="PANTHER" id="PTHR42731">
    <property type="entry name" value="SLL1084 PROTEIN"/>
    <property type="match status" value="1"/>
</dbReference>
<accession>A0A388TLV6</accession>
<reference evidence="1 2" key="1">
    <citation type="journal article" date="2019" name="ISME J.">
        <title>Genome analyses of uncultured TG2/ZB3 bacteria in 'Margulisbacteria' specifically attached to ectosymbiotic spirochetes of protists in the termite gut.</title>
        <authorList>
            <person name="Utami Y.D."/>
            <person name="Kuwahara H."/>
            <person name="Igai K."/>
            <person name="Murakami T."/>
            <person name="Sugaya K."/>
            <person name="Morikawa T."/>
            <person name="Nagura Y."/>
            <person name="Yuki M."/>
            <person name="Deevong P."/>
            <person name="Inoue T."/>
            <person name="Kihara K."/>
            <person name="Lo N."/>
            <person name="Yamada A."/>
            <person name="Ohkuma M."/>
            <person name="Hongoh Y."/>
        </authorList>
    </citation>
    <scope>NUCLEOTIDE SEQUENCE [LARGE SCALE GENOMIC DNA]</scope>
    <source>
        <strain evidence="1">RsDinE6-01</strain>
    </source>
</reference>
<evidence type="ECO:0000313" key="1">
    <source>
        <dbReference type="EMBL" id="GBR77670.1"/>
    </source>
</evidence>
<dbReference type="AlphaFoldDB" id="A0A388TLV6"/>
<evidence type="ECO:0000313" key="2">
    <source>
        <dbReference type="Proteomes" id="UP000282196"/>
    </source>
</evidence>
<organism evidence="1 2">
    <name type="scientific">Candidatus Termititenax dinenymphae</name>
    <dbReference type="NCBI Taxonomy" id="2218523"/>
    <lineage>
        <taxon>Bacteria</taxon>
        <taxon>Bacillati</taxon>
        <taxon>Candidatus Margulisiibacteriota</taxon>
        <taxon>Candidatus Termititenacia</taxon>
        <taxon>Candidatus Termititenacales</taxon>
        <taxon>Candidatus Termititenacaceae</taxon>
        <taxon>Candidatus Termititenax</taxon>
    </lineage>
</organism>
<keyword evidence="2" id="KW-1185">Reference proteome</keyword>
<name>A0A388TLV6_9BACT</name>
<gene>
    <name evidence="1" type="ORF">RDn1_329</name>
</gene>
<proteinExistence type="predicted"/>
<dbReference type="PANTHER" id="PTHR42731:SF1">
    <property type="entry name" value="RADICAL SAM DOMAIN PROTEIN"/>
    <property type="match status" value="1"/>
</dbReference>
<dbReference type="EMBL" id="BGZP01000018">
    <property type="protein sequence ID" value="GBR77670.1"/>
    <property type="molecule type" value="Genomic_DNA"/>
</dbReference>
<dbReference type="Proteomes" id="UP000282196">
    <property type="component" value="Unassembled WGS sequence"/>
</dbReference>